<dbReference type="AlphaFoldDB" id="A0A1H4ADH4"/>
<name>A0A1H4ADH4_9BACT</name>
<dbReference type="STRING" id="551991.SAMN05192529_11444"/>
<dbReference type="Gene3D" id="2.40.160.170">
    <property type="match status" value="1"/>
</dbReference>
<reference evidence="1 2" key="1">
    <citation type="submission" date="2016-10" db="EMBL/GenBank/DDBJ databases">
        <authorList>
            <person name="de Groot N.N."/>
        </authorList>
    </citation>
    <scope>NUCLEOTIDE SEQUENCE [LARGE SCALE GENOMIC DNA]</scope>
    <source>
        <strain evidence="1 2">Vu-144</strain>
    </source>
</reference>
<dbReference type="Proteomes" id="UP000199041">
    <property type="component" value="Unassembled WGS sequence"/>
</dbReference>
<sequence length="240" mass="26752">MMVVLWMETLAFVTVNAQRSNSYKNVEDVMVGYSMGAHVGTQGFGLNAAYASSEVFALRLAGSIAPLGISKMRSWGKHDYDMDLKGRFYNASLMAEVKPFRRSSNSMFIRRLAVVGGAAYFFRAEADALAVPSEDYYYGEIVIPKEELGSVKTNVDWKGWAPYLGLGARNIYLKSGIKGGYLGLNIDIGSYYLRSPSVNVTADKMLSGNTANEWIIERNLKNYRWLPVIQVGVSYGFFNY</sequence>
<evidence type="ECO:0008006" key="3">
    <source>
        <dbReference type="Google" id="ProtNLM"/>
    </source>
</evidence>
<evidence type="ECO:0000313" key="1">
    <source>
        <dbReference type="EMBL" id="SEA33781.1"/>
    </source>
</evidence>
<dbReference type="RefSeq" id="WP_091398906.1">
    <property type="nucleotide sequence ID" value="NZ_FNQY01000014.1"/>
</dbReference>
<keyword evidence="2" id="KW-1185">Reference proteome</keyword>
<proteinExistence type="predicted"/>
<dbReference type="EMBL" id="FNQY01000014">
    <property type="protein sequence ID" value="SEA33781.1"/>
    <property type="molecule type" value="Genomic_DNA"/>
</dbReference>
<accession>A0A1H4ADH4</accession>
<dbReference type="OrthoDB" id="597504at2"/>
<protein>
    <recommendedName>
        <fullName evidence="3">Outer membrane protein beta-barrel domain-containing protein</fullName>
    </recommendedName>
</protein>
<gene>
    <name evidence="1" type="ORF">SAMN05192529_11444</name>
</gene>
<organism evidence="1 2">
    <name type="scientific">Arachidicoccus rhizosphaerae</name>
    <dbReference type="NCBI Taxonomy" id="551991"/>
    <lineage>
        <taxon>Bacteria</taxon>
        <taxon>Pseudomonadati</taxon>
        <taxon>Bacteroidota</taxon>
        <taxon>Chitinophagia</taxon>
        <taxon>Chitinophagales</taxon>
        <taxon>Chitinophagaceae</taxon>
        <taxon>Arachidicoccus</taxon>
    </lineage>
</organism>
<evidence type="ECO:0000313" key="2">
    <source>
        <dbReference type="Proteomes" id="UP000199041"/>
    </source>
</evidence>